<comment type="cofactor">
    <cofactor evidence="1">
        <name>Mg(2+)</name>
        <dbReference type="ChEBI" id="CHEBI:18420"/>
    </cofactor>
</comment>
<dbReference type="PROSITE" id="PS51462">
    <property type="entry name" value="NUDIX"/>
    <property type="match status" value="1"/>
</dbReference>
<dbReference type="Proteomes" id="UP000666915">
    <property type="component" value="Unassembled WGS sequence"/>
</dbReference>
<keyword evidence="8" id="KW-1185">Reference proteome</keyword>
<gene>
    <name evidence="7" type="ORF">J4557_22320</name>
</gene>
<comment type="caution">
    <text evidence="7">The sequence shown here is derived from an EMBL/GenBank/DDBJ whole genome shotgun (WGS) entry which is preliminary data.</text>
</comment>
<dbReference type="EMBL" id="JAGEOK010000014">
    <property type="protein sequence ID" value="MBO2440269.1"/>
    <property type="molecule type" value="Genomic_DNA"/>
</dbReference>
<proteinExistence type="inferred from homology"/>
<evidence type="ECO:0000256" key="1">
    <source>
        <dbReference type="ARBA" id="ARBA00001946"/>
    </source>
</evidence>
<protein>
    <submittedName>
        <fullName evidence="7">NUDIX domain-containing protein</fullName>
    </submittedName>
</protein>
<evidence type="ECO:0000256" key="4">
    <source>
        <dbReference type="ARBA" id="ARBA00022842"/>
    </source>
</evidence>
<dbReference type="SUPFAM" id="SSF55811">
    <property type="entry name" value="Nudix"/>
    <property type="match status" value="1"/>
</dbReference>
<keyword evidence="4" id="KW-0460">Magnesium</keyword>
<evidence type="ECO:0000256" key="3">
    <source>
        <dbReference type="ARBA" id="ARBA00022801"/>
    </source>
</evidence>
<keyword evidence="3 5" id="KW-0378">Hydrolase</keyword>
<dbReference type="Pfam" id="PF00293">
    <property type="entry name" value="NUDIX"/>
    <property type="match status" value="1"/>
</dbReference>
<dbReference type="InterPro" id="IPR000086">
    <property type="entry name" value="NUDIX_hydrolase_dom"/>
</dbReference>
<comment type="similarity">
    <text evidence="2 5">Belongs to the Nudix hydrolase family.</text>
</comment>
<name>A0ABS3R1Z1_9ACTN</name>
<evidence type="ECO:0000313" key="7">
    <source>
        <dbReference type="EMBL" id="MBO2440269.1"/>
    </source>
</evidence>
<evidence type="ECO:0000256" key="5">
    <source>
        <dbReference type="RuleBase" id="RU003476"/>
    </source>
</evidence>
<accession>A0ABS3R1Z1</accession>
<dbReference type="PANTHER" id="PTHR43046:SF12">
    <property type="entry name" value="GDP-MANNOSE MANNOSYL HYDROLASE"/>
    <property type="match status" value="1"/>
</dbReference>
<feature type="domain" description="Nudix hydrolase" evidence="6">
    <location>
        <begin position="5"/>
        <end position="141"/>
    </location>
</feature>
<dbReference type="InterPro" id="IPR015797">
    <property type="entry name" value="NUDIX_hydrolase-like_dom_sf"/>
</dbReference>
<dbReference type="InterPro" id="IPR020084">
    <property type="entry name" value="NUDIX_hydrolase_CS"/>
</dbReference>
<dbReference type="PROSITE" id="PS00893">
    <property type="entry name" value="NUDIX_BOX"/>
    <property type="match status" value="1"/>
</dbReference>
<reference evidence="7 8" key="1">
    <citation type="submission" date="2021-03" db="EMBL/GenBank/DDBJ databases">
        <authorList>
            <person name="Kanchanasin P."/>
            <person name="Saeng-In P."/>
            <person name="Phongsopitanun W."/>
            <person name="Yuki M."/>
            <person name="Kudo T."/>
            <person name="Ohkuma M."/>
            <person name="Tanasupawat S."/>
        </authorList>
    </citation>
    <scope>NUCLEOTIDE SEQUENCE [LARGE SCALE GENOMIC DNA]</scope>
    <source>
        <strain evidence="7 8">L46</strain>
    </source>
</reference>
<evidence type="ECO:0000259" key="6">
    <source>
        <dbReference type="PROSITE" id="PS51462"/>
    </source>
</evidence>
<dbReference type="RefSeq" id="WP_208268662.1">
    <property type="nucleotide sequence ID" value="NZ_BAAAGM010000126.1"/>
</dbReference>
<sequence length="155" mass="17212">MPRPRTRDAARVIVLDENDRVLLLRYDDDGGVFWAVPGGALEPDETHAAAAARELREELGLDEVSIGPQVALRSAIHTLFGEQVAQVEQYFITRVRAQQVRPERATQADNIREWRWWGLGELARTGQTVYPVGLAGLISAYLTEGTLAKPIRLPG</sequence>
<dbReference type="Gene3D" id="3.90.79.10">
    <property type="entry name" value="Nucleoside Triphosphate Pyrophosphohydrolase"/>
    <property type="match status" value="1"/>
</dbReference>
<organism evidence="7 8">
    <name type="scientific">Actinomadura nitritigenes</name>
    <dbReference type="NCBI Taxonomy" id="134602"/>
    <lineage>
        <taxon>Bacteria</taxon>
        <taxon>Bacillati</taxon>
        <taxon>Actinomycetota</taxon>
        <taxon>Actinomycetes</taxon>
        <taxon>Streptosporangiales</taxon>
        <taxon>Thermomonosporaceae</taxon>
        <taxon>Actinomadura</taxon>
    </lineage>
</organism>
<dbReference type="PRINTS" id="PR00502">
    <property type="entry name" value="NUDIXFAMILY"/>
</dbReference>
<dbReference type="InterPro" id="IPR020476">
    <property type="entry name" value="Nudix_hydrolase"/>
</dbReference>
<evidence type="ECO:0000256" key="2">
    <source>
        <dbReference type="ARBA" id="ARBA00005582"/>
    </source>
</evidence>
<evidence type="ECO:0000313" key="8">
    <source>
        <dbReference type="Proteomes" id="UP000666915"/>
    </source>
</evidence>
<dbReference type="PANTHER" id="PTHR43046">
    <property type="entry name" value="GDP-MANNOSE MANNOSYL HYDROLASE"/>
    <property type="match status" value="1"/>
</dbReference>